<feature type="region of interest" description="Disordered" evidence="2">
    <location>
        <begin position="114"/>
        <end position="146"/>
    </location>
</feature>
<gene>
    <name evidence="5" type="ORF">KFE25_008683</name>
</gene>
<feature type="region of interest" description="Disordered" evidence="2">
    <location>
        <begin position="221"/>
        <end position="273"/>
    </location>
</feature>
<dbReference type="EMBL" id="JAGTXO010000001">
    <property type="protein sequence ID" value="KAG8470262.1"/>
    <property type="molecule type" value="Genomic_DNA"/>
</dbReference>
<accession>A0A8J5XX22</accession>
<feature type="compositionally biased region" description="Basic and acidic residues" evidence="2">
    <location>
        <begin position="114"/>
        <end position="131"/>
    </location>
</feature>
<dbReference type="Gene3D" id="3.40.50.300">
    <property type="entry name" value="P-loop containing nucleotide triphosphate hydrolases"/>
    <property type="match status" value="1"/>
</dbReference>
<evidence type="ECO:0000256" key="2">
    <source>
        <dbReference type="SAM" id="MobiDB-lite"/>
    </source>
</evidence>
<dbReference type="GO" id="GO:0005524">
    <property type="term" value="F:ATP binding"/>
    <property type="evidence" value="ECO:0007669"/>
    <property type="project" value="InterPro"/>
</dbReference>
<feature type="compositionally biased region" description="Acidic residues" evidence="2">
    <location>
        <begin position="239"/>
        <end position="270"/>
    </location>
</feature>
<feature type="compositionally biased region" description="Low complexity" evidence="2">
    <location>
        <begin position="644"/>
        <end position="657"/>
    </location>
</feature>
<dbReference type="InterPro" id="IPR014001">
    <property type="entry name" value="Helicase_ATP-bd"/>
</dbReference>
<dbReference type="PANTHER" id="PTHR10799">
    <property type="entry name" value="SNF2/RAD54 HELICASE FAMILY"/>
    <property type="match status" value="1"/>
</dbReference>
<feature type="compositionally biased region" description="Low complexity" evidence="2">
    <location>
        <begin position="162"/>
        <end position="175"/>
    </location>
</feature>
<dbReference type="InterPro" id="IPR001650">
    <property type="entry name" value="Helicase_C-like"/>
</dbReference>
<proteinExistence type="predicted"/>
<feature type="domain" description="Helicase C-terminal" evidence="4">
    <location>
        <begin position="771"/>
        <end position="930"/>
    </location>
</feature>
<dbReference type="SMART" id="SM00490">
    <property type="entry name" value="HELICc"/>
    <property type="match status" value="1"/>
</dbReference>
<feature type="region of interest" description="Disordered" evidence="2">
    <location>
        <begin position="644"/>
        <end position="666"/>
    </location>
</feature>
<dbReference type="PROSITE" id="PS51194">
    <property type="entry name" value="HELICASE_CTER"/>
    <property type="match status" value="1"/>
</dbReference>
<dbReference type="OMA" id="TSAKMER"/>
<protein>
    <submittedName>
        <fullName evidence="5">Uncharacterized protein</fullName>
    </submittedName>
</protein>
<dbReference type="InterPro" id="IPR038718">
    <property type="entry name" value="SNF2-like_sf"/>
</dbReference>
<dbReference type="Proteomes" id="UP000751190">
    <property type="component" value="Unassembled WGS sequence"/>
</dbReference>
<dbReference type="PROSITE" id="PS51192">
    <property type="entry name" value="HELICASE_ATP_BIND_1"/>
    <property type="match status" value="1"/>
</dbReference>
<feature type="compositionally biased region" description="Low complexity" evidence="2">
    <location>
        <begin position="222"/>
        <end position="231"/>
    </location>
</feature>
<evidence type="ECO:0000256" key="1">
    <source>
        <dbReference type="ARBA" id="ARBA00022801"/>
    </source>
</evidence>
<keyword evidence="1" id="KW-0378">Hydrolase</keyword>
<dbReference type="SMART" id="SM00487">
    <property type="entry name" value="DEXDc"/>
    <property type="match status" value="1"/>
</dbReference>
<evidence type="ECO:0000313" key="6">
    <source>
        <dbReference type="Proteomes" id="UP000751190"/>
    </source>
</evidence>
<organism evidence="5 6">
    <name type="scientific">Diacronema lutheri</name>
    <name type="common">Unicellular marine alga</name>
    <name type="synonym">Monochrysis lutheri</name>
    <dbReference type="NCBI Taxonomy" id="2081491"/>
    <lineage>
        <taxon>Eukaryota</taxon>
        <taxon>Haptista</taxon>
        <taxon>Haptophyta</taxon>
        <taxon>Pavlovophyceae</taxon>
        <taxon>Pavlovales</taxon>
        <taxon>Pavlovaceae</taxon>
        <taxon>Diacronema</taxon>
    </lineage>
</organism>
<feature type="domain" description="Helicase ATP-binding" evidence="3">
    <location>
        <begin position="349"/>
        <end position="529"/>
    </location>
</feature>
<dbReference type="InterPro" id="IPR049730">
    <property type="entry name" value="SNF2/RAD54-like_C"/>
</dbReference>
<dbReference type="Pfam" id="PF00176">
    <property type="entry name" value="SNF2-rel_dom"/>
    <property type="match status" value="1"/>
</dbReference>
<comment type="caution">
    <text evidence="5">The sequence shown here is derived from an EMBL/GenBank/DDBJ whole genome shotgun (WGS) entry which is preliminary data.</text>
</comment>
<evidence type="ECO:0000259" key="4">
    <source>
        <dbReference type="PROSITE" id="PS51194"/>
    </source>
</evidence>
<keyword evidence="6" id="KW-1185">Reference proteome</keyword>
<dbReference type="CDD" id="cd18793">
    <property type="entry name" value="SF2_C_SNF"/>
    <property type="match status" value="1"/>
</dbReference>
<feature type="compositionally biased region" description="Pro residues" evidence="2">
    <location>
        <begin position="133"/>
        <end position="145"/>
    </location>
</feature>
<dbReference type="AlphaFoldDB" id="A0A8J5XX22"/>
<dbReference type="InterPro" id="IPR000330">
    <property type="entry name" value="SNF2_N"/>
</dbReference>
<evidence type="ECO:0000259" key="3">
    <source>
        <dbReference type="PROSITE" id="PS51192"/>
    </source>
</evidence>
<dbReference type="Gene3D" id="3.40.50.10810">
    <property type="entry name" value="Tandem AAA-ATPase domain"/>
    <property type="match status" value="1"/>
</dbReference>
<reference evidence="5" key="1">
    <citation type="submission" date="2021-05" db="EMBL/GenBank/DDBJ databases">
        <title>The genome of the haptophyte Pavlova lutheri (Diacronema luteri, Pavlovales) - a model for lipid biosynthesis in eukaryotic algae.</title>
        <authorList>
            <person name="Hulatt C.J."/>
            <person name="Posewitz M.C."/>
        </authorList>
    </citation>
    <scope>NUCLEOTIDE SEQUENCE</scope>
    <source>
        <strain evidence="5">NIVA-4/92</strain>
    </source>
</reference>
<sequence>MSLVFTWAPSKTIDVTRLAYSSFLLVPKGFTSDAHRRYWDFPFRDEQGRVSATLLSRIAKRLAQEGTTEANAIVHRKLEVLVKKANEEAKKLGNPAGEWILKQLPTGNVYLNKRTREERAEVPAERRRLEPAEQPPAPVLPPPRPIVASRVPARVDAPLSSGGAAAKGPAAAARAARPEHVRAAPAKNAQGSPPQPAAALEGRKRLRKALVVASDDEHVPGAAIDVDAAAARGGGDGDGKEEEDEDEEEEEEEESEGEEEEDSSEEVDDEGIQRVLRKCEKLATKMRSALSAFMQTDATPAAPTAGCAESVGLCAIEARGREGVIAQPRTLSSKLVLKPYQLLGLNWLWALHQNELNGILADEMGLGKTVQTIALLAHLKLCAAERGKRAGPFLVVTPTSTAENWAREFAEWCPSLVCEKYVGTESERAQLREQLRCGGRSGCGWDVVITTYSLFERDSSSAKEDRSFLNKQRFDYIVLDEAHCIKNSNSARYRNLCRMSARRRLLLTGTPLENSLRELYTLLAFLMPSLLGPKERDELIGASHGAAALDAARRVMAPFVLRRLKSQVLTQLLLPKEELTVRLQMDATHAAAYDALLTAHAARVEAARAAAAVAAAAAGASASGNAELDDLILAGGGVGAAGAAAPAAPAAPGARAPSTRGGDDDAAARGRIATSLSAERKWAKHAFTELRKAAQHPLLVRSRYDEAALGRIAQVLWRSGHYGDNASHERVAEEVGALSDFKLHELCMQHRVLADLELPPDAIRSSAKLRHLAELLPKLRAEGHRVVIFSQWTSLLDILQALIGPGPGGLDLPFVRFDGSTSADDRQLLIDTFSASDEVFAFLLTTRAGGVGINLTAADTVILHDVDFNPAVDLQAQDRVHRIGQTRPVTIHRLVTAGTVDEKILQLQSRKAEINDRILHGDDAADGRAAQDAEASICGAILNDLLNERLARQSQLRAREDAAPAADVPLAAAPAAAPVEQSACAAMLIAADARAGGVDAPGRPPPPHVLAEASGGRANVGVPASADAAMVDATHTAAAAAVAAGTPSDEQLLAALAPLVPPADSAEFAALTLKPIKRALVDRLGPAAKLSNENLGKLIGTLVERRRTAPGAAVAFETRTNSLTGSA</sequence>
<evidence type="ECO:0000313" key="5">
    <source>
        <dbReference type="EMBL" id="KAG8470262.1"/>
    </source>
</evidence>
<dbReference type="Pfam" id="PF00271">
    <property type="entry name" value="Helicase_C"/>
    <property type="match status" value="1"/>
</dbReference>
<name>A0A8J5XX22_DIALT</name>
<dbReference type="OrthoDB" id="5857104at2759"/>
<dbReference type="GO" id="GO:0016787">
    <property type="term" value="F:hydrolase activity"/>
    <property type="evidence" value="ECO:0007669"/>
    <property type="project" value="UniProtKB-KW"/>
</dbReference>
<dbReference type="InterPro" id="IPR027417">
    <property type="entry name" value="P-loop_NTPase"/>
</dbReference>
<feature type="region of interest" description="Disordered" evidence="2">
    <location>
        <begin position="158"/>
        <end position="199"/>
    </location>
</feature>
<dbReference type="SUPFAM" id="SSF52540">
    <property type="entry name" value="P-loop containing nucleoside triphosphate hydrolases"/>
    <property type="match status" value="2"/>
</dbReference>